<proteinExistence type="inferred from homology"/>
<feature type="transmembrane region" description="Helical" evidence="10">
    <location>
        <begin position="213"/>
        <end position="230"/>
    </location>
</feature>
<evidence type="ECO:0000313" key="12">
    <source>
        <dbReference type="EMBL" id="OWA49849.1"/>
    </source>
</evidence>
<dbReference type="GO" id="GO:0042761">
    <property type="term" value="P:very long-chain fatty acid biosynthetic process"/>
    <property type="evidence" value="ECO:0007669"/>
    <property type="project" value="TreeGrafter"/>
</dbReference>
<feature type="transmembrane region" description="Helical" evidence="10">
    <location>
        <begin position="71"/>
        <end position="90"/>
    </location>
</feature>
<dbReference type="OrthoDB" id="434092at2759"/>
<comment type="subcellular location">
    <subcellularLocation>
        <location evidence="1">Membrane</location>
        <topology evidence="1">Multi-pass membrane protein</topology>
    </subcellularLocation>
</comment>
<dbReference type="GO" id="GO:0009922">
    <property type="term" value="F:fatty acid elongase activity"/>
    <property type="evidence" value="ECO:0007669"/>
    <property type="project" value="UniProtKB-EC"/>
</dbReference>
<evidence type="ECO:0000256" key="10">
    <source>
        <dbReference type="RuleBase" id="RU361115"/>
    </source>
</evidence>
<keyword evidence="13" id="KW-1185">Reference proteome</keyword>
<dbReference type="PANTHER" id="PTHR11157">
    <property type="entry name" value="FATTY ACID ACYL TRANSFERASE-RELATED"/>
    <property type="match status" value="1"/>
</dbReference>
<comment type="similarity">
    <text evidence="10">Belongs to the ELO family.</text>
</comment>
<dbReference type="GO" id="GO:0005789">
    <property type="term" value="C:endoplasmic reticulum membrane"/>
    <property type="evidence" value="ECO:0007669"/>
    <property type="project" value="TreeGrafter"/>
</dbReference>
<dbReference type="PANTHER" id="PTHR11157:SF126">
    <property type="entry name" value="ELONGATION OF VERY LONG CHAIN FATTY ACIDS PROTEIN"/>
    <property type="match status" value="1"/>
</dbReference>
<feature type="transmembrane region" description="Helical" evidence="10">
    <location>
        <begin position="236"/>
        <end position="257"/>
    </location>
</feature>
<comment type="caution">
    <text evidence="12">The sequence shown here is derived from an EMBL/GenBank/DDBJ whole genome shotgun (WGS) entry which is preliminary data.</text>
</comment>
<sequence>MWATPWIKFRDFYSELNQQFYNNSDVRTRDMLFMRRMDGVILLTISYIIFTVVGPKLMANRKAYDLKWPMFAYNVVIALFSLWICLELLINSWKAGYNYVCDTYKASYDPHELRVVNAFWWYFVSKAIEFLDTVFMVLKKKNSQITVLHVWHHSFMFPFLYMATLIGPCGQAIPGPIINSFIHVVMYGYYALSLFPALHPYLWWKKYLTQMQLAQFVILVVSSSYGISIGCDFPHSIAYMQLGFLSTLMILFGNFYIQSYIRRKIHPSSSSRRAEGKVTNGKVSHTNGDVSPHRKDL</sequence>
<reference evidence="13" key="1">
    <citation type="submission" date="2017-01" db="EMBL/GenBank/DDBJ databases">
        <title>Comparative genomics of anhydrobiosis in the tardigrade Hypsibius dujardini.</title>
        <authorList>
            <person name="Yoshida Y."/>
            <person name="Koutsovoulos G."/>
            <person name="Laetsch D."/>
            <person name="Stevens L."/>
            <person name="Kumar S."/>
            <person name="Horikawa D."/>
            <person name="Ishino K."/>
            <person name="Komine S."/>
            <person name="Tomita M."/>
            <person name="Blaxter M."/>
            <person name="Arakawa K."/>
        </authorList>
    </citation>
    <scope>NUCLEOTIDE SEQUENCE [LARGE SCALE GENOMIC DNA]</scope>
    <source>
        <strain evidence="13">Z151</strain>
    </source>
</reference>
<dbReference type="AlphaFoldDB" id="A0A9X6RJG1"/>
<keyword evidence="6 10" id="KW-1133">Transmembrane helix</keyword>
<dbReference type="Pfam" id="PF01151">
    <property type="entry name" value="ELO"/>
    <property type="match status" value="1"/>
</dbReference>
<comment type="catalytic activity">
    <reaction evidence="10">
        <text>a very-long-chain acyl-CoA + malonyl-CoA + H(+) = a very-long-chain 3-oxoacyl-CoA + CO2 + CoA</text>
        <dbReference type="Rhea" id="RHEA:32727"/>
        <dbReference type="ChEBI" id="CHEBI:15378"/>
        <dbReference type="ChEBI" id="CHEBI:16526"/>
        <dbReference type="ChEBI" id="CHEBI:57287"/>
        <dbReference type="ChEBI" id="CHEBI:57384"/>
        <dbReference type="ChEBI" id="CHEBI:90725"/>
        <dbReference type="ChEBI" id="CHEBI:90736"/>
        <dbReference type="EC" id="2.3.1.199"/>
    </reaction>
</comment>
<evidence type="ECO:0000256" key="6">
    <source>
        <dbReference type="ARBA" id="ARBA00022989"/>
    </source>
</evidence>
<evidence type="ECO:0000256" key="1">
    <source>
        <dbReference type="ARBA" id="ARBA00004141"/>
    </source>
</evidence>
<name>A0A9X6RJG1_HYPEX</name>
<organism evidence="12 13">
    <name type="scientific">Hypsibius exemplaris</name>
    <name type="common">Freshwater tardigrade</name>
    <dbReference type="NCBI Taxonomy" id="2072580"/>
    <lineage>
        <taxon>Eukaryota</taxon>
        <taxon>Metazoa</taxon>
        <taxon>Ecdysozoa</taxon>
        <taxon>Tardigrada</taxon>
        <taxon>Eutardigrada</taxon>
        <taxon>Parachela</taxon>
        <taxon>Hypsibioidea</taxon>
        <taxon>Hypsibiidae</taxon>
        <taxon>Hypsibius</taxon>
    </lineage>
</organism>
<dbReference type="GO" id="GO:0034626">
    <property type="term" value="P:fatty acid elongation, polyunsaturated fatty acid"/>
    <property type="evidence" value="ECO:0007669"/>
    <property type="project" value="TreeGrafter"/>
</dbReference>
<evidence type="ECO:0000256" key="2">
    <source>
        <dbReference type="ARBA" id="ARBA00022516"/>
    </source>
</evidence>
<dbReference type="GO" id="GO:0019367">
    <property type="term" value="P:fatty acid elongation, saturated fatty acid"/>
    <property type="evidence" value="ECO:0007669"/>
    <property type="project" value="TreeGrafter"/>
</dbReference>
<evidence type="ECO:0000256" key="5">
    <source>
        <dbReference type="ARBA" id="ARBA00022832"/>
    </source>
</evidence>
<feature type="region of interest" description="Disordered" evidence="11">
    <location>
        <begin position="271"/>
        <end position="297"/>
    </location>
</feature>
<keyword evidence="5 10" id="KW-0276">Fatty acid metabolism</keyword>
<keyword evidence="9 10" id="KW-0275">Fatty acid biosynthesis</keyword>
<evidence type="ECO:0000256" key="11">
    <source>
        <dbReference type="SAM" id="MobiDB-lite"/>
    </source>
</evidence>
<evidence type="ECO:0000256" key="8">
    <source>
        <dbReference type="ARBA" id="ARBA00023136"/>
    </source>
</evidence>
<keyword evidence="2 10" id="KW-0444">Lipid biosynthesis</keyword>
<evidence type="ECO:0000313" key="13">
    <source>
        <dbReference type="Proteomes" id="UP000192578"/>
    </source>
</evidence>
<accession>A0A9X6RJG1</accession>
<dbReference type="GO" id="GO:0030148">
    <property type="term" value="P:sphingolipid biosynthetic process"/>
    <property type="evidence" value="ECO:0007669"/>
    <property type="project" value="TreeGrafter"/>
</dbReference>
<dbReference type="EMBL" id="MTYJ01000175">
    <property type="protein sequence ID" value="OWA49849.1"/>
    <property type="molecule type" value="Genomic_DNA"/>
</dbReference>
<gene>
    <name evidence="12" type="ORF">BV898_14386</name>
</gene>
<keyword evidence="8 10" id="KW-0472">Membrane</keyword>
<dbReference type="GO" id="GO:0034625">
    <property type="term" value="P:fatty acid elongation, monounsaturated fatty acid"/>
    <property type="evidence" value="ECO:0007669"/>
    <property type="project" value="TreeGrafter"/>
</dbReference>
<feature type="transmembrane region" description="Helical" evidence="10">
    <location>
        <begin position="39"/>
        <end position="59"/>
    </location>
</feature>
<dbReference type="Proteomes" id="UP000192578">
    <property type="component" value="Unassembled WGS sequence"/>
</dbReference>
<keyword evidence="7 10" id="KW-0443">Lipid metabolism</keyword>
<protein>
    <recommendedName>
        <fullName evidence="10">Elongation of very long chain fatty acids protein</fullName>
        <ecNumber evidence="10">2.3.1.199</ecNumber>
    </recommendedName>
    <alternativeName>
        <fullName evidence="10">Very-long-chain 3-oxoacyl-CoA synthase</fullName>
    </alternativeName>
</protein>
<evidence type="ECO:0000256" key="3">
    <source>
        <dbReference type="ARBA" id="ARBA00022679"/>
    </source>
</evidence>
<evidence type="ECO:0000256" key="4">
    <source>
        <dbReference type="ARBA" id="ARBA00022692"/>
    </source>
</evidence>
<keyword evidence="3 10" id="KW-0808">Transferase</keyword>
<keyword evidence="4 10" id="KW-0812">Transmembrane</keyword>
<evidence type="ECO:0000256" key="7">
    <source>
        <dbReference type="ARBA" id="ARBA00023098"/>
    </source>
</evidence>
<dbReference type="EC" id="2.3.1.199" evidence="10"/>
<feature type="transmembrane region" description="Helical" evidence="10">
    <location>
        <begin position="184"/>
        <end position="204"/>
    </location>
</feature>
<evidence type="ECO:0000256" key="9">
    <source>
        <dbReference type="ARBA" id="ARBA00023160"/>
    </source>
</evidence>
<dbReference type="InterPro" id="IPR002076">
    <property type="entry name" value="ELO_fam"/>
</dbReference>